<gene>
    <name evidence="4" type="ORF">PsYK624_076320</name>
</gene>
<feature type="transmembrane region" description="Helical" evidence="2">
    <location>
        <begin position="189"/>
        <end position="212"/>
    </location>
</feature>
<dbReference type="SUPFAM" id="SSF103473">
    <property type="entry name" value="MFS general substrate transporter"/>
    <property type="match status" value="1"/>
</dbReference>
<dbReference type="Gene3D" id="1.20.1250.20">
    <property type="entry name" value="MFS general substrate transporter like domains"/>
    <property type="match status" value="1"/>
</dbReference>
<reference evidence="4 5" key="1">
    <citation type="submission" date="2021-08" db="EMBL/GenBank/DDBJ databases">
        <title>Draft Genome Sequence of Phanerochaete sordida strain YK-624.</title>
        <authorList>
            <person name="Mori T."/>
            <person name="Dohra H."/>
            <person name="Suzuki T."/>
            <person name="Kawagishi H."/>
            <person name="Hirai H."/>
        </authorList>
    </citation>
    <scope>NUCLEOTIDE SEQUENCE [LARGE SCALE GENOMIC DNA]</scope>
    <source>
        <strain evidence="4 5">YK-624</strain>
    </source>
</reference>
<keyword evidence="2" id="KW-0472">Membrane</keyword>
<dbReference type="InterPro" id="IPR036259">
    <property type="entry name" value="MFS_trans_sf"/>
</dbReference>
<evidence type="ECO:0000256" key="1">
    <source>
        <dbReference type="ARBA" id="ARBA00004141"/>
    </source>
</evidence>
<feature type="transmembrane region" description="Helical" evidence="2">
    <location>
        <begin position="160"/>
        <end position="177"/>
    </location>
</feature>
<evidence type="ECO:0000313" key="4">
    <source>
        <dbReference type="EMBL" id="GJE91482.1"/>
    </source>
</evidence>
<dbReference type="InterPro" id="IPR011701">
    <property type="entry name" value="MFS"/>
</dbReference>
<feature type="domain" description="Major facilitator superfamily (MFS) profile" evidence="3">
    <location>
        <begin position="63"/>
        <end position="446"/>
    </location>
</feature>
<keyword evidence="5" id="KW-1185">Reference proteome</keyword>
<sequence length="510" mass="54263">MFNEKTSAVVAHDEQAVAAPATLPIAALSTLEDVSARRSHDFCMLPIPRRLRYDPSKPPELTLTLNLIFAAITAIYVSTLYYCQPILIQLAESYDVSDSRVSTIPTLMQSGYATGLLLIAPLGDIVPRRPLILLLSVATSALMLASAATTNFVAFEVLSVLAGVVSCVSQVLAPLTADLAPPARRGSALALLVAGVLLGIMCARVLAGVVARYTAWRVVYYVAGGLQGAAALLLYCVLPDYPVKNRGLTYASIMASMARYCVTEPQLVQAALVCMVSMACFTNFWVTLTFLLGGPPYYYSSLVIGLFGLVGILGILAAPLVGRAVDRLPPWTAALVATLGLLVFQAIQTGAGGVHIAAIVVVCFGIDVFRQVQQVALNTVVFGIEPAARSRMNAVLQLLVFIGQIMGTAVGTQAFLKYGWRPAAALSVAWSGFTFVVLLLRGPHCTRYTWFGYEGGTGLQRCDDGGDLVRDDESEVKTDLSHSDISALSDRISVMGGEIGLARSAPSIRH</sequence>
<dbReference type="AlphaFoldDB" id="A0A9P3LEY8"/>
<dbReference type="OrthoDB" id="2105912at2759"/>
<dbReference type="GO" id="GO:0022857">
    <property type="term" value="F:transmembrane transporter activity"/>
    <property type="evidence" value="ECO:0007669"/>
    <property type="project" value="InterPro"/>
</dbReference>
<dbReference type="InterPro" id="IPR020846">
    <property type="entry name" value="MFS_dom"/>
</dbReference>
<dbReference type="GO" id="GO:0016020">
    <property type="term" value="C:membrane"/>
    <property type="evidence" value="ECO:0007669"/>
    <property type="project" value="UniProtKB-SubCell"/>
</dbReference>
<comment type="caution">
    <text evidence="4">The sequence shown here is derived from an EMBL/GenBank/DDBJ whole genome shotgun (WGS) entry which is preliminary data.</text>
</comment>
<dbReference type="Proteomes" id="UP000703269">
    <property type="component" value="Unassembled WGS sequence"/>
</dbReference>
<feature type="transmembrane region" description="Helical" evidence="2">
    <location>
        <begin position="267"/>
        <end position="291"/>
    </location>
</feature>
<dbReference type="PROSITE" id="PS50850">
    <property type="entry name" value="MFS"/>
    <property type="match status" value="1"/>
</dbReference>
<feature type="transmembrane region" description="Helical" evidence="2">
    <location>
        <begin position="393"/>
        <end position="416"/>
    </location>
</feature>
<dbReference type="EMBL" id="BPQB01000021">
    <property type="protein sequence ID" value="GJE91482.1"/>
    <property type="molecule type" value="Genomic_DNA"/>
</dbReference>
<feature type="transmembrane region" description="Helical" evidence="2">
    <location>
        <begin position="297"/>
        <end position="321"/>
    </location>
</feature>
<accession>A0A9P3LEY8</accession>
<dbReference type="PANTHER" id="PTHR42910:SF1">
    <property type="entry name" value="MAJOR FACILITATOR SUPERFAMILY (MFS) PROFILE DOMAIN-CONTAINING PROTEIN"/>
    <property type="match status" value="1"/>
</dbReference>
<organism evidence="4 5">
    <name type="scientific">Phanerochaete sordida</name>
    <dbReference type="NCBI Taxonomy" id="48140"/>
    <lineage>
        <taxon>Eukaryota</taxon>
        <taxon>Fungi</taxon>
        <taxon>Dikarya</taxon>
        <taxon>Basidiomycota</taxon>
        <taxon>Agaricomycotina</taxon>
        <taxon>Agaricomycetes</taxon>
        <taxon>Polyporales</taxon>
        <taxon>Phanerochaetaceae</taxon>
        <taxon>Phanerochaete</taxon>
    </lineage>
</organism>
<proteinExistence type="predicted"/>
<comment type="subcellular location">
    <subcellularLocation>
        <location evidence="1">Membrane</location>
        <topology evidence="1">Multi-pass membrane protein</topology>
    </subcellularLocation>
</comment>
<dbReference type="CDD" id="cd17324">
    <property type="entry name" value="MFS_NepI_like"/>
    <property type="match status" value="1"/>
</dbReference>
<feature type="transmembrane region" description="Helical" evidence="2">
    <location>
        <begin position="218"/>
        <end position="238"/>
    </location>
</feature>
<dbReference type="Pfam" id="PF07690">
    <property type="entry name" value="MFS_1"/>
    <property type="match status" value="1"/>
</dbReference>
<keyword evidence="2" id="KW-1133">Transmembrane helix</keyword>
<feature type="transmembrane region" description="Helical" evidence="2">
    <location>
        <begin position="422"/>
        <end position="440"/>
    </location>
</feature>
<evidence type="ECO:0000259" key="3">
    <source>
        <dbReference type="PROSITE" id="PS50850"/>
    </source>
</evidence>
<keyword evidence="2" id="KW-0812">Transmembrane</keyword>
<name>A0A9P3LEY8_9APHY</name>
<protein>
    <submittedName>
        <fullName evidence="4">MFS general substrate transporter</fullName>
    </submittedName>
</protein>
<feature type="transmembrane region" description="Helical" evidence="2">
    <location>
        <begin position="61"/>
        <end position="82"/>
    </location>
</feature>
<evidence type="ECO:0000313" key="5">
    <source>
        <dbReference type="Proteomes" id="UP000703269"/>
    </source>
</evidence>
<dbReference type="PANTHER" id="PTHR42910">
    <property type="entry name" value="TRANSPORTER SCO4007-RELATED"/>
    <property type="match status" value="1"/>
</dbReference>
<evidence type="ECO:0000256" key="2">
    <source>
        <dbReference type="SAM" id="Phobius"/>
    </source>
</evidence>